<dbReference type="EMBL" id="BAAAKW010000008">
    <property type="protein sequence ID" value="GAA1207335.1"/>
    <property type="molecule type" value="Genomic_DNA"/>
</dbReference>
<feature type="compositionally biased region" description="Basic and acidic residues" evidence="1">
    <location>
        <begin position="1"/>
        <end position="16"/>
    </location>
</feature>
<reference evidence="3 4" key="1">
    <citation type="journal article" date="2019" name="Int. J. Syst. Evol. Microbiol.">
        <title>The Global Catalogue of Microorganisms (GCM) 10K type strain sequencing project: providing services to taxonomists for standard genome sequencing and annotation.</title>
        <authorList>
            <consortium name="The Broad Institute Genomics Platform"/>
            <consortium name="The Broad Institute Genome Sequencing Center for Infectious Disease"/>
            <person name="Wu L."/>
            <person name="Ma J."/>
        </authorList>
    </citation>
    <scope>NUCLEOTIDE SEQUENCE [LARGE SCALE GENOMIC DNA]</scope>
    <source>
        <strain evidence="3 4">JCM 12762</strain>
    </source>
</reference>
<dbReference type="RefSeq" id="WP_343922570.1">
    <property type="nucleotide sequence ID" value="NZ_BAAAKW010000008.1"/>
</dbReference>
<evidence type="ECO:0000313" key="4">
    <source>
        <dbReference type="Proteomes" id="UP001500943"/>
    </source>
</evidence>
<accession>A0ABN1VE02</accession>
<keyword evidence="4" id="KW-1185">Reference proteome</keyword>
<keyword evidence="2" id="KW-0812">Transmembrane</keyword>
<organism evidence="3 4">
    <name type="scientific">Rhodoglobus aureus</name>
    <dbReference type="NCBI Taxonomy" id="191497"/>
    <lineage>
        <taxon>Bacteria</taxon>
        <taxon>Bacillati</taxon>
        <taxon>Actinomycetota</taxon>
        <taxon>Actinomycetes</taxon>
        <taxon>Micrococcales</taxon>
        <taxon>Microbacteriaceae</taxon>
        <taxon>Rhodoglobus</taxon>
    </lineage>
</organism>
<protein>
    <submittedName>
        <fullName evidence="3">Uncharacterized protein</fullName>
    </submittedName>
</protein>
<keyword evidence="2" id="KW-0472">Membrane</keyword>
<feature type="compositionally biased region" description="Acidic residues" evidence="1">
    <location>
        <begin position="17"/>
        <end position="29"/>
    </location>
</feature>
<dbReference type="Proteomes" id="UP001500943">
    <property type="component" value="Unassembled WGS sequence"/>
</dbReference>
<feature type="transmembrane region" description="Helical" evidence="2">
    <location>
        <begin position="199"/>
        <end position="220"/>
    </location>
</feature>
<proteinExistence type="predicted"/>
<feature type="compositionally biased region" description="Low complexity" evidence="1">
    <location>
        <begin position="30"/>
        <end position="60"/>
    </location>
</feature>
<evidence type="ECO:0000313" key="3">
    <source>
        <dbReference type="EMBL" id="GAA1207335.1"/>
    </source>
</evidence>
<evidence type="ECO:0000256" key="2">
    <source>
        <dbReference type="SAM" id="Phobius"/>
    </source>
</evidence>
<gene>
    <name evidence="3" type="ORF">GCM10009655_03030</name>
</gene>
<sequence length="288" mass="30188">MTDPSVERGSSDHNQDNIEDAVVVDETVSDDGTTTTATPLVEPEVESSTSASGSASTADSVYDDATVEAEAEPLAEPVVEYEPEIVAEAETNATGTSGTSSTTSAGEPRVVYMTAPTPPKVAGNRGFGVFIALVSTLVFAIVFAIAVAIINSVQVGRADIGFVQQPAFYVPIAFFALGALIIALIVNRAGWAAHVFGSIIVGLVVYFGTVGVLLLANGIIQNTQEQAQLLFALALIDPRVIAGGLIAREVSLWTGALVAKRGRKVTERNRESRTQWEAELAEKSAAQH</sequence>
<name>A0ABN1VE02_9MICO</name>
<feature type="transmembrane region" description="Helical" evidence="2">
    <location>
        <begin position="168"/>
        <end position="187"/>
    </location>
</feature>
<keyword evidence="2" id="KW-1133">Transmembrane helix</keyword>
<comment type="caution">
    <text evidence="3">The sequence shown here is derived from an EMBL/GenBank/DDBJ whole genome shotgun (WGS) entry which is preliminary data.</text>
</comment>
<feature type="region of interest" description="Disordered" evidence="1">
    <location>
        <begin position="1"/>
        <end position="64"/>
    </location>
</feature>
<feature type="transmembrane region" description="Helical" evidence="2">
    <location>
        <begin position="127"/>
        <end position="148"/>
    </location>
</feature>
<evidence type="ECO:0000256" key="1">
    <source>
        <dbReference type="SAM" id="MobiDB-lite"/>
    </source>
</evidence>